<dbReference type="CDD" id="cd16405">
    <property type="entry name" value="RepB_like_N"/>
    <property type="match status" value="1"/>
</dbReference>
<feature type="domain" description="ParB-like N-terminal" evidence="2">
    <location>
        <begin position="65"/>
        <end position="155"/>
    </location>
</feature>
<dbReference type="InterPro" id="IPR036086">
    <property type="entry name" value="ParB/Sulfiredoxin_sf"/>
</dbReference>
<dbReference type="InterPro" id="IPR003115">
    <property type="entry name" value="ParB_N"/>
</dbReference>
<reference evidence="3" key="1">
    <citation type="submission" date="2013-08" db="EMBL/GenBank/DDBJ databases">
        <authorList>
            <person name="Mendez C."/>
            <person name="Richter M."/>
            <person name="Ferrer M."/>
            <person name="Sanchez J."/>
        </authorList>
    </citation>
    <scope>NUCLEOTIDE SEQUENCE</scope>
</reference>
<dbReference type="InterPro" id="IPR037972">
    <property type="entry name" value="RepB_N"/>
</dbReference>
<dbReference type="Pfam" id="PF02195">
    <property type="entry name" value="ParB_N"/>
    <property type="match status" value="1"/>
</dbReference>
<dbReference type="EMBL" id="AUZX01009699">
    <property type="protein sequence ID" value="EQD50971.1"/>
    <property type="molecule type" value="Genomic_DNA"/>
</dbReference>
<protein>
    <submittedName>
        <fullName evidence="3">ParB-like partition protein</fullName>
    </submittedName>
</protein>
<dbReference type="SUPFAM" id="SSF110849">
    <property type="entry name" value="ParB/Sulfiredoxin"/>
    <property type="match status" value="1"/>
</dbReference>
<name>T0ZRQ2_9ZZZZ</name>
<feature type="non-terminal residue" evidence="3">
    <location>
        <position position="155"/>
    </location>
</feature>
<comment type="caution">
    <text evidence="3">The sequence shown here is derived from an EMBL/GenBank/DDBJ whole genome shotgun (WGS) entry which is preliminary data.</text>
</comment>
<sequence>MSKREDIARRVLSSLQQQGAGAETSPRAARPARTFIGQVGEQMTQGFAARVEVLEKERRDGGVILALDPKRIRRSAQANRHELSLIESDEDFSALKRSLMRDGQIMPISVRAVTDDPEHDYEVVYGHRRHEAALQLDRECPFKIRAVLDSAAQDL</sequence>
<proteinExistence type="predicted"/>
<gene>
    <name evidence="3" type="ORF">B1A_13264</name>
</gene>
<accession>T0ZRQ2</accession>
<reference evidence="3" key="2">
    <citation type="journal article" date="2014" name="ISME J.">
        <title>Microbial stratification in low pH oxic and suboxic macroscopic growths along an acid mine drainage.</title>
        <authorList>
            <person name="Mendez-Garcia C."/>
            <person name="Mesa V."/>
            <person name="Sprenger R.R."/>
            <person name="Richter M."/>
            <person name="Diez M.S."/>
            <person name="Solano J."/>
            <person name="Bargiela R."/>
            <person name="Golyshina O.V."/>
            <person name="Manteca A."/>
            <person name="Ramos J.L."/>
            <person name="Gallego J.R."/>
            <person name="Llorente I."/>
            <person name="Martins Dos Santos V.A."/>
            <person name="Jensen O.N."/>
            <person name="Pelaez A.I."/>
            <person name="Sanchez J."/>
            <person name="Ferrer M."/>
        </authorList>
    </citation>
    <scope>NUCLEOTIDE SEQUENCE</scope>
</reference>
<organism evidence="3">
    <name type="scientific">mine drainage metagenome</name>
    <dbReference type="NCBI Taxonomy" id="410659"/>
    <lineage>
        <taxon>unclassified sequences</taxon>
        <taxon>metagenomes</taxon>
        <taxon>ecological metagenomes</taxon>
    </lineage>
</organism>
<dbReference type="SMART" id="SM00470">
    <property type="entry name" value="ParB"/>
    <property type="match status" value="1"/>
</dbReference>
<feature type="region of interest" description="Disordered" evidence="1">
    <location>
        <begin position="1"/>
        <end position="30"/>
    </location>
</feature>
<evidence type="ECO:0000313" key="3">
    <source>
        <dbReference type="EMBL" id="EQD50971.1"/>
    </source>
</evidence>
<dbReference type="Gene3D" id="3.90.1530.30">
    <property type="match status" value="1"/>
</dbReference>
<evidence type="ECO:0000256" key="1">
    <source>
        <dbReference type="SAM" id="MobiDB-lite"/>
    </source>
</evidence>
<evidence type="ECO:0000259" key="2">
    <source>
        <dbReference type="SMART" id="SM00470"/>
    </source>
</evidence>
<dbReference type="AlphaFoldDB" id="T0ZRQ2"/>